<dbReference type="EMBL" id="MFYX01000147">
    <property type="protein sequence ID" value="OGK00400.1"/>
    <property type="molecule type" value="Genomic_DNA"/>
</dbReference>
<gene>
    <name evidence="1" type="ORF">A2519_01195</name>
</gene>
<accession>A0A1F7F164</accession>
<reference evidence="1 2" key="1">
    <citation type="journal article" date="2016" name="Nat. Commun.">
        <title>Thousands of microbial genomes shed light on interconnected biogeochemical processes in an aquifer system.</title>
        <authorList>
            <person name="Anantharaman K."/>
            <person name="Brown C.T."/>
            <person name="Hug L.A."/>
            <person name="Sharon I."/>
            <person name="Castelle C.J."/>
            <person name="Probst A.J."/>
            <person name="Thomas B.C."/>
            <person name="Singh A."/>
            <person name="Wilkins M.J."/>
            <person name="Karaoz U."/>
            <person name="Brodie E.L."/>
            <person name="Williams K.H."/>
            <person name="Hubbard S.S."/>
            <person name="Banfield J.F."/>
        </authorList>
    </citation>
    <scope>NUCLEOTIDE SEQUENCE [LARGE SCALE GENOMIC DNA]</scope>
</reference>
<name>A0A1F7F164_UNCRA</name>
<sequence>MIAQLHAILIINSIVVMGLAAGVYCENVIWQVIENGENRDSLVFLDPEEPGSDFYHTIKIYREGKQVFSHSDFDKMYIGTPKALVTNFYNRDKKRIEYIIKCGEGSDLPSFLVITSKDKLVEIFGYSLNNSADIFGDIDLDGYFEIGGIVALMDGIKEKPVYRVLKIKDTFVSDTILEQCLYSIYSRKKN</sequence>
<evidence type="ECO:0000313" key="2">
    <source>
        <dbReference type="Proteomes" id="UP000179243"/>
    </source>
</evidence>
<dbReference type="AlphaFoldDB" id="A0A1F7F164"/>
<protein>
    <submittedName>
        <fullName evidence="1">Uncharacterized protein</fullName>
    </submittedName>
</protein>
<proteinExistence type="predicted"/>
<evidence type="ECO:0000313" key="1">
    <source>
        <dbReference type="EMBL" id="OGK00400.1"/>
    </source>
</evidence>
<organism evidence="1 2">
    <name type="scientific">Candidatus Raymondbacteria bacterium RIFOXYD12_FULL_49_13</name>
    <dbReference type="NCBI Taxonomy" id="1817890"/>
    <lineage>
        <taxon>Bacteria</taxon>
        <taxon>Raymondiibacteriota</taxon>
    </lineage>
</organism>
<comment type="caution">
    <text evidence="1">The sequence shown here is derived from an EMBL/GenBank/DDBJ whole genome shotgun (WGS) entry which is preliminary data.</text>
</comment>
<dbReference type="Proteomes" id="UP000179243">
    <property type="component" value="Unassembled WGS sequence"/>
</dbReference>